<dbReference type="Proteomes" id="UP000251485">
    <property type="component" value="Unassembled WGS sequence"/>
</dbReference>
<evidence type="ECO:0000313" key="5">
    <source>
        <dbReference type="Proteomes" id="UP000254191"/>
    </source>
</evidence>
<evidence type="ECO:0000256" key="1">
    <source>
        <dbReference type="SAM" id="Phobius"/>
    </source>
</evidence>
<evidence type="ECO:0000313" key="4">
    <source>
        <dbReference type="Proteomes" id="UP000251485"/>
    </source>
</evidence>
<dbReference type="EMBL" id="UGTS01000006">
    <property type="protein sequence ID" value="SUC40554.1"/>
    <property type="molecule type" value="Genomic_DNA"/>
</dbReference>
<sequence>MATTFLPIGLFGPLNPIGLGGIMFEFFYYF</sequence>
<accession>A0A2X2DRN4</accession>
<evidence type="ECO:0000313" key="2">
    <source>
        <dbReference type="EMBL" id="SPY98419.1"/>
    </source>
</evidence>
<gene>
    <name evidence="2" type="ORF">NCTC10975_03184</name>
    <name evidence="3" type="ORF">NCTC11938_04856</name>
</gene>
<name>A0A2X2DRN4_PROMI</name>
<protein>
    <submittedName>
        <fullName evidence="2">Uncharacterized protein</fullName>
    </submittedName>
</protein>
<evidence type="ECO:0000313" key="3">
    <source>
        <dbReference type="EMBL" id="SUC40554.1"/>
    </source>
</evidence>
<proteinExistence type="predicted"/>
<feature type="transmembrane region" description="Helical" evidence="1">
    <location>
        <begin position="6"/>
        <end position="29"/>
    </location>
</feature>
<keyword evidence="1" id="KW-1133">Transmembrane helix</keyword>
<dbReference type="EMBL" id="UAUE01000024">
    <property type="protein sequence ID" value="SPY98419.1"/>
    <property type="molecule type" value="Genomic_DNA"/>
</dbReference>
<keyword evidence="1" id="KW-0812">Transmembrane</keyword>
<organism evidence="2 4">
    <name type="scientific">Proteus mirabilis</name>
    <dbReference type="NCBI Taxonomy" id="584"/>
    <lineage>
        <taxon>Bacteria</taxon>
        <taxon>Pseudomonadati</taxon>
        <taxon>Pseudomonadota</taxon>
        <taxon>Gammaproteobacteria</taxon>
        <taxon>Enterobacterales</taxon>
        <taxon>Morganellaceae</taxon>
        <taxon>Proteus</taxon>
    </lineage>
</organism>
<dbReference type="AlphaFoldDB" id="A0A2X2DRN4"/>
<keyword evidence="1" id="KW-0472">Membrane</keyword>
<dbReference type="Proteomes" id="UP000254191">
    <property type="component" value="Unassembled WGS sequence"/>
</dbReference>
<reference evidence="4 5" key="1">
    <citation type="submission" date="2018-06" db="EMBL/GenBank/DDBJ databases">
        <authorList>
            <consortium name="Pathogen Informatics"/>
            <person name="Doyle S."/>
        </authorList>
    </citation>
    <scope>NUCLEOTIDE SEQUENCE [LARGE SCALE GENOMIC DNA]</scope>
    <source>
        <strain evidence="2 4">NCTC10975</strain>
        <strain evidence="3 5">NCTC11938</strain>
    </source>
</reference>